<organism evidence="5 6">
    <name type="scientific">Zoogloea ramigera</name>
    <dbReference type="NCBI Taxonomy" id="350"/>
    <lineage>
        <taxon>Bacteria</taxon>
        <taxon>Pseudomonadati</taxon>
        <taxon>Pseudomonadota</taxon>
        <taxon>Betaproteobacteria</taxon>
        <taxon>Rhodocyclales</taxon>
        <taxon>Zoogloeaceae</taxon>
        <taxon>Zoogloea</taxon>
    </lineage>
</organism>
<dbReference type="InterPro" id="IPR051685">
    <property type="entry name" value="Ycf3/AcsC/BcsC/TPR_MFPF"/>
</dbReference>
<dbReference type="Pfam" id="PF14559">
    <property type="entry name" value="TPR_19"/>
    <property type="match status" value="1"/>
</dbReference>
<dbReference type="PANTHER" id="PTHR44943">
    <property type="entry name" value="CELLULOSE SYNTHASE OPERON PROTEIN C"/>
    <property type="match status" value="1"/>
</dbReference>
<keyword evidence="1" id="KW-0677">Repeat</keyword>
<evidence type="ECO:0000256" key="1">
    <source>
        <dbReference type="ARBA" id="ARBA00022737"/>
    </source>
</evidence>
<dbReference type="InterPro" id="IPR011990">
    <property type="entry name" value="TPR-like_helical_dom_sf"/>
</dbReference>
<dbReference type="PROSITE" id="PS50005">
    <property type="entry name" value="TPR"/>
    <property type="match status" value="1"/>
</dbReference>
<comment type="caution">
    <text evidence="5">The sequence shown here is derived from an EMBL/GenBank/DDBJ whole genome shotgun (WGS) entry which is preliminary data.</text>
</comment>
<keyword evidence="4" id="KW-0732">Signal</keyword>
<dbReference type="SMART" id="SM00028">
    <property type="entry name" value="TPR"/>
    <property type="match status" value="6"/>
</dbReference>
<dbReference type="RefSeq" id="WP_246093685.1">
    <property type="nucleotide sequence ID" value="NZ_BJNV01000054.1"/>
</dbReference>
<accession>A0A4Y4CV93</accession>
<dbReference type="SUPFAM" id="SSF48452">
    <property type="entry name" value="TPR-like"/>
    <property type="match status" value="2"/>
</dbReference>
<keyword evidence="6" id="KW-1185">Reference proteome</keyword>
<dbReference type="PANTHER" id="PTHR44943:SF8">
    <property type="entry name" value="TPR REPEAT-CONTAINING PROTEIN MJ0263"/>
    <property type="match status" value="1"/>
</dbReference>
<evidence type="ECO:0000313" key="5">
    <source>
        <dbReference type="EMBL" id="GEC96808.1"/>
    </source>
</evidence>
<evidence type="ECO:0000256" key="3">
    <source>
        <dbReference type="PROSITE-ProRule" id="PRU00339"/>
    </source>
</evidence>
<dbReference type="AlphaFoldDB" id="A0A4Y4CV93"/>
<reference evidence="5 6" key="1">
    <citation type="submission" date="2019-06" db="EMBL/GenBank/DDBJ databases">
        <title>Whole genome shotgun sequence of Zoogloea ramigera NBRC 15342.</title>
        <authorList>
            <person name="Hosoyama A."/>
            <person name="Uohara A."/>
            <person name="Ohji S."/>
            <person name="Ichikawa N."/>
        </authorList>
    </citation>
    <scope>NUCLEOTIDE SEQUENCE [LARGE SCALE GENOMIC DNA]</scope>
    <source>
        <strain evidence="5 6">NBRC 15342</strain>
    </source>
</reference>
<gene>
    <name evidence="5" type="ORF">ZRA01_28810</name>
</gene>
<evidence type="ECO:0000256" key="4">
    <source>
        <dbReference type="SAM" id="SignalP"/>
    </source>
</evidence>
<dbReference type="InterPro" id="IPR019734">
    <property type="entry name" value="TPR_rpt"/>
</dbReference>
<keyword evidence="2 3" id="KW-0802">TPR repeat</keyword>
<evidence type="ECO:0000313" key="6">
    <source>
        <dbReference type="Proteomes" id="UP000318422"/>
    </source>
</evidence>
<dbReference type="Gene3D" id="1.25.40.10">
    <property type="entry name" value="Tetratricopeptide repeat domain"/>
    <property type="match status" value="2"/>
</dbReference>
<feature type="signal peptide" evidence="4">
    <location>
        <begin position="1"/>
        <end position="29"/>
    </location>
</feature>
<dbReference type="Proteomes" id="UP000318422">
    <property type="component" value="Unassembled WGS sequence"/>
</dbReference>
<sequence length="578" mass="63181">MKPDFRRMRPARLFASLFLAAGLHGPAQAQAEPAPEAAAAPGPAEPAYPVQELTPQIIYQLMLAEVAGARGQVALAAQSYLDLARRTRDARLARRAAELSVFARQADLVTEAARLWLELDPGSERAQQLTAGAMTSAARIDELQAQLAKALATQGERIDTALLGLNRGLARIPDKALIRRLVNQLTEPYLDRAEAHFARANAAYVAGDPEGASTAIAGALAIRPDWEQAVILRAQLQQEQNPGAGVGILRDYLAAHPDAREPRLTLARLLVAGRQFGTAREQFELLLQRTPDDRDVLHAVALLSMQQGDWALAEKHFKRLLELGHPEPDTLRMYLGQIADQAKRPDDAIAWYKAVAPGGQYVAAQGRIAQLLAAGGKMAEARQHLQAAARETPAERAQYALLESQLLRDGNRNQDAFDVLDEALRAEPENPELLYESALMAERVGRLEAMEGRLRKLIALKPDHAHAYNALGYSLADRKLRLDEAEALVRKGLALTPGDPFIIDSLGWVLYRRGDLGGALEQLQKAFGLRADPEIAAHLGEVLWMLGRRDEAARVWKDAAKASPDNAVLADVIKKFKP</sequence>
<evidence type="ECO:0000256" key="2">
    <source>
        <dbReference type="ARBA" id="ARBA00022803"/>
    </source>
</evidence>
<evidence type="ECO:0008006" key="7">
    <source>
        <dbReference type="Google" id="ProtNLM"/>
    </source>
</evidence>
<feature type="chain" id="PRO_5021254209" description="Tetratricopeptide repeat protein" evidence="4">
    <location>
        <begin position="30"/>
        <end position="578"/>
    </location>
</feature>
<feature type="repeat" description="TPR" evidence="3">
    <location>
        <begin position="533"/>
        <end position="566"/>
    </location>
</feature>
<proteinExistence type="predicted"/>
<dbReference type="EMBL" id="BJNV01000054">
    <property type="protein sequence ID" value="GEC96808.1"/>
    <property type="molecule type" value="Genomic_DNA"/>
</dbReference>
<protein>
    <recommendedName>
        <fullName evidence="7">Tetratricopeptide repeat protein</fullName>
    </recommendedName>
</protein>
<name>A0A4Y4CV93_ZOORA</name>
<dbReference type="Pfam" id="PF13432">
    <property type="entry name" value="TPR_16"/>
    <property type="match status" value="4"/>
</dbReference>